<feature type="signal peptide" evidence="4">
    <location>
        <begin position="1"/>
        <end position="22"/>
    </location>
</feature>
<gene>
    <name evidence="5" type="ORF">I1A42_09880</name>
</gene>
<protein>
    <submittedName>
        <fullName evidence="5">DctP family TRAP transporter solute-binding subunit</fullName>
    </submittedName>
</protein>
<evidence type="ECO:0000313" key="6">
    <source>
        <dbReference type="Proteomes" id="UP000597206"/>
    </source>
</evidence>
<dbReference type="PIRSF" id="PIRSF006470">
    <property type="entry name" value="DctB"/>
    <property type="match status" value="1"/>
</dbReference>
<dbReference type="NCBIfam" id="NF037995">
    <property type="entry name" value="TRAP_S1"/>
    <property type="match status" value="1"/>
</dbReference>
<keyword evidence="2" id="KW-0813">Transport</keyword>
<name>A0ABS0GEM6_9VIBR</name>
<dbReference type="InterPro" id="IPR004682">
    <property type="entry name" value="TRAP_DctP"/>
</dbReference>
<comment type="caution">
    <text evidence="5">The sequence shown here is derived from an EMBL/GenBank/DDBJ whole genome shotgun (WGS) entry which is preliminary data.</text>
</comment>
<evidence type="ECO:0000256" key="3">
    <source>
        <dbReference type="ARBA" id="ARBA00022729"/>
    </source>
</evidence>
<keyword evidence="3 4" id="KW-0732">Signal</keyword>
<comment type="similarity">
    <text evidence="1">Belongs to the bacterial solute-binding protein 7 family.</text>
</comment>
<dbReference type="EMBL" id="JADPMR010000001">
    <property type="protein sequence ID" value="MBF9000872.1"/>
    <property type="molecule type" value="Genomic_DNA"/>
</dbReference>
<dbReference type="InterPro" id="IPR038404">
    <property type="entry name" value="TRAP_DctP_sf"/>
</dbReference>
<sequence>MKTFTKLTLSIGLTAIATQASALTIKIGHFGNPNTPFDDGVKIFAQKVDQLSHGDIKVVDFPSGQLGNESQEIAALRGGLQEMLITSSSNLTRYSKPLQVLDLPFLFANDAQTDKVLLGPTGDKLLTGLNGSGLKGLTFWDNGFRDLSNSKHPITKLSDFKGLSFRVIGQPVYIDTFKALGANPVPMPFPEVYSALETKTVSGQDNPLLTVRDVKFYEVQKYLTHSRHAYSAMIVLAGKPFWSRLTDAQKEIVQKAAREAGIEQRKIMRDAVEKAENMLKKHMEVADDFAPGERAKITKAVQPVINKMLTDETRPFYKEIKADLAK</sequence>
<evidence type="ECO:0000313" key="5">
    <source>
        <dbReference type="EMBL" id="MBF9000872.1"/>
    </source>
</evidence>
<reference evidence="5 6" key="1">
    <citation type="submission" date="2020-11" db="EMBL/GenBank/DDBJ databases">
        <title>Vibrio nitrifigilis sp. nov., a marine nitrogen-fixing bacterium isolated from the lagoon sediment of an islet inside an atoll.</title>
        <authorList>
            <person name="Wang L.-T."/>
            <person name="Shieh W.Y."/>
        </authorList>
    </citation>
    <scope>NUCLEOTIDE SEQUENCE [LARGE SCALE GENOMIC DNA]</scope>
    <source>
        <strain evidence="5 6">NFV-1</strain>
    </source>
</reference>
<dbReference type="Pfam" id="PF03480">
    <property type="entry name" value="DctP"/>
    <property type="match status" value="1"/>
</dbReference>
<dbReference type="PANTHER" id="PTHR33376:SF7">
    <property type="entry name" value="C4-DICARBOXYLATE-BINDING PROTEIN DCTB"/>
    <property type="match status" value="1"/>
</dbReference>
<accession>A0ABS0GEM6</accession>
<dbReference type="NCBIfam" id="TIGR00787">
    <property type="entry name" value="dctP"/>
    <property type="match status" value="1"/>
</dbReference>
<feature type="chain" id="PRO_5046030245" evidence="4">
    <location>
        <begin position="23"/>
        <end position="326"/>
    </location>
</feature>
<dbReference type="Gene3D" id="3.40.190.170">
    <property type="entry name" value="Bacterial extracellular solute-binding protein, family 7"/>
    <property type="match status" value="1"/>
</dbReference>
<organism evidence="5 6">
    <name type="scientific">Vibrio nitrifigilis</name>
    <dbReference type="NCBI Taxonomy" id="2789781"/>
    <lineage>
        <taxon>Bacteria</taxon>
        <taxon>Pseudomonadati</taxon>
        <taxon>Pseudomonadota</taxon>
        <taxon>Gammaproteobacteria</taxon>
        <taxon>Vibrionales</taxon>
        <taxon>Vibrionaceae</taxon>
        <taxon>Vibrio</taxon>
    </lineage>
</organism>
<keyword evidence="6" id="KW-1185">Reference proteome</keyword>
<dbReference type="InterPro" id="IPR018389">
    <property type="entry name" value="DctP_fam"/>
</dbReference>
<proteinExistence type="inferred from homology"/>
<evidence type="ECO:0000256" key="4">
    <source>
        <dbReference type="SAM" id="SignalP"/>
    </source>
</evidence>
<dbReference type="PANTHER" id="PTHR33376">
    <property type="match status" value="1"/>
</dbReference>
<evidence type="ECO:0000256" key="1">
    <source>
        <dbReference type="ARBA" id="ARBA00009023"/>
    </source>
</evidence>
<dbReference type="Proteomes" id="UP000597206">
    <property type="component" value="Unassembled WGS sequence"/>
</dbReference>
<evidence type="ECO:0000256" key="2">
    <source>
        <dbReference type="ARBA" id="ARBA00022448"/>
    </source>
</evidence>